<gene>
    <name evidence="3" type="ORF">ASZ90_007988</name>
</gene>
<feature type="domain" description="Cullin family profile" evidence="2">
    <location>
        <begin position="14"/>
        <end position="97"/>
    </location>
</feature>
<dbReference type="InterPro" id="IPR018445">
    <property type="entry name" value="Put_Phosphate_transp_reg"/>
</dbReference>
<dbReference type="EMBL" id="LNQE01000977">
    <property type="protein sequence ID" value="KUG22256.1"/>
    <property type="molecule type" value="Genomic_DNA"/>
</dbReference>
<dbReference type="PANTHER" id="PTHR37298:SF1">
    <property type="entry name" value="UPF0111 PROTEIN YKAA"/>
    <property type="match status" value="1"/>
</dbReference>
<dbReference type="PROSITE" id="PS50069">
    <property type="entry name" value="CULLIN_2"/>
    <property type="match status" value="1"/>
</dbReference>
<dbReference type="InterPro" id="IPR038078">
    <property type="entry name" value="PhoU-like_sf"/>
</dbReference>
<reference evidence="3" key="1">
    <citation type="journal article" date="2015" name="Proc. Natl. Acad. Sci. U.S.A.">
        <title>Networks of energetic and metabolic interactions define dynamics in microbial communities.</title>
        <authorList>
            <person name="Embree M."/>
            <person name="Liu J.K."/>
            <person name="Al-Bassam M.M."/>
            <person name="Zengler K."/>
        </authorList>
    </citation>
    <scope>NUCLEOTIDE SEQUENCE</scope>
</reference>
<dbReference type="AlphaFoldDB" id="A0A0W8FMY8"/>
<comment type="caution">
    <text evidence="3">The sequence shown here is derived from an EMBL/GenBank/DDBJ whole genome shotgun (WGS) entry which is preliminary data.</text>
</comment>
<dbReference type="Gene3D" id="1.20.58.220">
    <property type="entry name" value="Phosphate transport system protein phou homolog 2, domain 2"/>
    <property type="match status" value="1"/>
</dbReference>
<dbReference type="PANTHER" id="PTHR37298">
    <property type="entry name" value="UPF0111 PROTEIN YKAA"/>
    <property type="match status" value="1"/>
</dbReference>
<sequence>MNYIEKNPFFYDNKMTKMLSPDLDLGLSRNKIDIPNLFPYREHIQRMIILVRLFPREEIFFEYFDKLAAKIVEGSDLFLEMTQTGDYSNEKIVRLKQIEHEADNITHKTYEDMHTTFLMPIDREDICALVDNMDNILDFIEATALRINLYKVKKLSAEIIKQAQILNDITKKGKLIIHDLSDMKNAKRILAGCKEIHTLENAGDIILRTALANLFEKEKDAIELLKSKDTIQLLEEAIDACEKVSNIVEGIVLKNA</sequence>
<dbReference type="InterPro" id="IPR016158">
    <property type="entry name" value="Cullin_homology"/>
</dbReference>
<proteinExistence type="inferred from homology"/>
<evidence type="ECO:0000259" key="2">
    <source>
        <dbReference type="PROSITE" id="PS50069"/>
    </source>
</evidence>
<comment type="similarity">
    <text evidence="1">Belongs to the UPF0111 family.</text>
</comment>
<dbReference type="InterPro" id="IPR052912">
    <property type="entry name" value="UPF0111_domain"/>
</dbReference>
<name>A0A0W8FMY8_9ZZZZ</name>
<accession>A0A0W8FMY8</accession>
<evidence type="ECO:0000256" key="1">
    <source>
        <dbReference type="ARBA" id="ARBA00008591"/>
    </source>
</evidence>
<protein>
    <submittedName>
        <fullName evidence="3">Phosphate transport regulator</fullName>
    </submittedName>
</protein>
<organism evidence="3">
    <name type="scientific">hydrocarbon metagenome</name>
    <dbReference type="NCBI Taxonomy" id="938273"/>
    <lineage>
        <taxon>unclassified sequences</taxon>
        <taxon>metagenomes</taxon>
        <taxon>ecological metagenomes</taxon>
    </lineage>
</organism>
<evidence type="ECO:0000313" key="3">
    <source>
        <dbReference type="EMBL" id="KUG22256.1"/>
    </source>
</evidence>
<dbReference type="Pfam" id="PF01865">
    <property type="entry name" value="PhoU_div"/>
    <property type="match status" value="1"/>
</dbReference>